<dbReference type="InterPro" id="IPR036681">
    <property type="entry name" value="PgpA-like_sf"/>
</dbReference>
<keyword evidence="1" id="KW-1208">Phospholipid metabolism</keyword>
<keyword evidence="1" id="KW-0997">Cell inner membrane</keyword>
<dbReference type="EMBL" id="JAMXQS010000009">
    <property type="protein sequence ID" value="MCO6051952.1"/>
    <property type="molecule type" value="Genomic_DNA"/>
</dbReference>
<dbReference type="EC" id="3.1.3.27" evidence="1"/>
<comment type="catalytic activity">
    <reaction evidence="1">
        <text>a 1,2-diacyl-sn-glycero-3-phospho-(1'-sn-glycero-3'-phosphate) + H2O = a 1,2-diacyl-sn-glycero-3-phospho-(1'-sn-glycerol) + phosphate</text>
        <dbReference type="Rhea" id="RHEA:33751"/>
        <dbReference type="ChEBI" id="CHEBI:15377"/>
        <dbReference type="ChEBI" id="CHEBI:43474"/>
        <dbReference type="ChEBI" id="CHEBI:60110"/>
        <dbReference type="ChEBI" id="CHEBI:64716"/>
        <dbReference type="EC" id="3.1.3.27"/>
    </reaction>
</comment>
<sequence>MQAGLGEDAVDAGRVAPVPSFSLMRAHPHQWLALVGGIGLMRVWPGTWGTAVGVPLFFLLQDLPPLARGLAYAVLIAAGAWAAARTGDDLGLHDHNAIVVDETVGMALTLELFGWAMGAPGWGAVLVGFVLFRLFDSTKPFPIRLIDRRMNGGFGVILDDLWAAAYAAIALILAMRVF</sequence>
<keyword evidence="2" id="KW-1133">Transmembrane helix</keyword>
<gene>
    <name evidence="4" type="ORF">NGM99_19370</name>
</gene>
<keyword evidence="1" id="KW-0442">Lipid degradation</keyword>
<feature type="transmembrane region" description="Helical" evidence="2">
    <location>
        <begin position="66"/>
        <end position="84"/>
    </location>
</feature>
<keyword evidence="1 2" id="KW-0472">Membrane</keyword>
<keyword evidence="1 2" id="KW-0812">Transmembrane</keyword>
<dbReference type="RefSeq" id="WP_252821999.1">
    <property type="nucleotide sequence ID" value="NZ_JAMXQS010000009.1"/>
</dbReference>
<dbReference type="PANTHER" id="PTHR36305:SF1">
    <property type="entry name" value="PHOSPHATIDYLGLYCEROPHOSPHATASE A"/>
    <property type="match status" value="1"/>
</dbReference>
<keyword evidence="5" id="KW-1185">Reference proteome</keyword>
<organism evidence="4 5">
    <name type="scientific">Mesorhizobium liriopis</name>
    <dbReference type="NCBI Taxonomy" id="2953882"/>
    <lineage>
        <taxon>Bacteria</taxon>
        <taxon>Pseudomonadati</taxon>
        <taxon>Pseudomonadota</taxon>
        <taxon>Alphaproteobacteria</taxon>
        <taxon>Hyphomicrobiales</taxon>
        <taxon>Phyllobacteriaceae</taxon>
        <taxon>Mesorhizobium</taxon>
    </lineage>
</organism>
<keyword evidence="1" id="KW-0460">Magnesium</keyword>
<feature type="transmembrane region" description="Helical" evidence="2">
    <location>
        <begin position="112"/>
        <end position="135"/>
    </location>
</feature>
<keyword evidence="1" id="KW-1003">Cell membrane</keyword>
<evidence type="ECO:0000256" key="2">
    <source>
        <dbReference type="SAM" id="Phobius"/>
    </source>
</evidence>
<dbReference type="InterPro" id="IPR007686">
    <property type="entry name" value="YutG/PgpA"/>
</dbReference>
<feature type="transmembrane region" description="Helical" evidence="2">
    <location>
        <begin position="156"/>
        <end position="175"/>
    </location>
</feature>
<reference evidence="4 5" key="1">
    <citation type="submission" date="2022-06" db="EMBL/GenBank/DDBJ databases">
        <title>Mesorhizobium sp. strain RP14 Genome sequencing and assembly.</title>
        <authorList>
            <person name="Kim I."/>
        </authorList>
    </citation>
    <scope>NUCLEOTIDE SEQUENCE [LARGE SCALE GENOMIC DNA]</scope>
    <source>
        <strain evidence="5">RP14(2022)</strain>
    </source>
</reference>
<name>A0ABT1CAV9_9HYPH</name>
<evidence type="ECO:0000259" key="3">
    <source>
        <dbReference type="Pfam" id="PF04608"/>
    </source>
</evidence>
<protein>
    <recommendedName>
        <fullName evidence="1">Phosphatidylglycerophosphatase A</fullName>
        <ecNumber evidence="1">3.1.3.27</ecNumber>
    </recommendedName>
    <alternativeName>
        <fullName evidence="1">Phosphatidylglycerolphosphate phosphatase A</fullName>
    </alternativeName>
</protein>
<dbReference type="Pfam" id="PF04608">
    <property type="entry name" value="PgpA"/>
    <property type="match status" value="1"/>
</dbReference>
<comment type="function">
    <text evidence="1">Lipid phosphatase which dephosphorylates phosphatidylglycerophosphate (PGP) to phosphatidylglycerol (PG).</text>
</comment>
<dbReference type="CDD" id="cd06971">
    <property type="entry name" value="PgpA"/>
    <property type="match status" value="1"/>
</dbReference>
<keyword evidence="1" id="KW-0479">Metal-binding</keyword>
<evidence type="ECO:0000313" key="4">
    <source>
        <dbReference type="EMBL" id="MCO6051952.1"/>
    </source>
</evidence>
<keyword evidence="1" id="KW-0443">Lipid metabolism</keyword>
<keyword evidence="1" id="KW-0595">Phospholipid degradation</keyword>
<keyword evidence="1" id="KW-0378">Hydrolase</keyword>
<dbReference type="PIRSF" id="PIRSF006162">
    <property type="entry name" value="PgpA"/>
    <property type="match status" value="1"/>
</dbReference>
<comment type="subcellular location">
    <subcellularLocation>
        <location evidence="1">Cell inner membrane</location>
        <topology evidence="1">Multi-pass membrane protein</topology>
    </subcellularLocation>
</comment>
<evidence type="ECO:0000313" key="5">
    <source>
        <dbReference type="Proteomes" id="UP001205906"/>
    </source>
</evidence>
<dbReference type="InterPro" id="IPR026037">
    <property type="entry name" value="PgpA"/>
</dbReference>
<accession>A0ABT1CAV9</accession>
<feature type="domain" description="YutG/PgpA" evidence="3">
    <location>
        <begin position="31"/>
        <end position="174"/>
    </location>
</feature>
<dbReference type="Proteomes" id="UP001205906">
    <property type="component" value="Unassembled WGS sequence"/>
</dbReference>
<comment type="cofactor">
    <cofactor evidence="1">
        <name>Mg(2+)</name>
        <dbReference type="ChEBI" id="CHEBI:18420"/>
    </cofactor>
</comment>
<feature type="transmembrane region" description="Helical" evidence="2">
    <location>
        <begin position="31"/>
        <end position="59"/>
    </location>
</feature>
<proteinExistence type="predicted"/>
<dbReference type="SUPFAM" id="SSF101307">
    <property type="entry name" value="YutG-like"/>
    <property type="match status" value="1"/>
</dbReference>
<comment type="caution">
    <text evidence="4">The sequence shown here is derived from an EMBL/GenBank/DDBJ whole genome shotgun (WGS) entry which is preliminary data.</text>
</comment>
<dbReference type="PANTHER" id="PTHR36305">
    <property type="entry name" value="PHOSPHATIDYLGLYCEROPHOSPHATASE A"/>
    <property type="match status" value="1"/>
</dbReference>
<comment type="pathway">
    <text evidence="1">Phospholipid metabolism; phosphatidylglycerol biosynthesis; phosphatidylglycerol from CDP-diacylglycerol: step 2/2.</text>
</comment>
<evidence type="ECO:0000256" key="1">
    <source>
        <dbReference type="PIRNR" id="PIRNR006162"/>
    </source>
</evidence>